<feature type="region of interest" description="Disordered" evidence="2">
    <location>
        <begin position="697"/>
        <end position="776"/>
    </location>
</feature>
<protein>
    <submittedName>
        <fullName evidence="3">Uncharacterized protein</fullName>
    </submittedName>
</protein>
<dbReference type="AlphaFoldDB" id="A0A194Q3T4"/>
<reference evidence="3 4" key="1">
    <citation type="journal article" date="2015" name="Nat. Commun.">
        <title>Outbred genome sequencing and CRISPR/Cas9 gene editing in butterflies.</title>
        <authorList>
            <person name="Li X."/>
            <person name="Fan D."/>
            <person name="Zhang W."/>
            <person name="Liu G."/>
            <person name="Zhang L."/>
            <person name="Zhao L."/>
            <person name="Fang X."/>
            <person name="Chen L."/>
            <person name="Dong Y."/>
            <person name="Chen Y."/>
            <person name="Ding Y."/>
            <person name="Zhao R."/>
            <person name="Feng M."/>
            <person name="Zhu Y."/>
            <person name="Feng Y."/>
            <person name="Jiang X."/>
            <person name="Zhu D."/>
            <person name="Xiang H."/>
            <person name="Feng X."/>
            <person name="Li S."/>
            <person name="Wang J."/>
            <person name="Zhang G."/>
            <person name="Kronforst M.R."/>
            <person name="Wang W."/>
        </authorList>
    </citation>
    <scope>NUCLEOTIDE SEQUENCE [LARGE SCALE GENOMIC DNA]</scope>
    <source>
        <strain evidence="3">Ya'a_city_454_Px</strain>
        <tissue evidence="3">Whole body</tissue>
    </source>
</reference>
<proteinExistence type="predicted"/>
<evidence type="ECO:0000313" key="4">
    <source>
        <dbReference type="Proteomes" id="UP000053268"/>
    </source>
</evidence>
<feature type="compositionally biased region" description="Basic and acidic residues" evidence="2">
    <location>
        <begin position="743"/>
        <end position="755"/>
    </location>
</feature>
<evidence type="ECO:0000256" key="2">
    <source>
        <dbReference type="SAM" id="MobiDB-lite"/>
    </source>
</evidence>
<sequence length="969" mass="110784">MSRDNQGPPYKQRFKGLENFLRRVAFNLGNTPSQTEVKIISCIPIDVTDLQQKINSLERELREVKARSPSANNSKNNRVAAIVQTALGKPSMMRNKSRDKKAECKVPVSNHACNTKPKRGFKRKISKLFVVSSYSTEDNTEICRFAYSDSNIADIPTSMFPAKVSKISSKIFPKRLQKALKKKPRRKTQLVYFTQALNSPFNSYDKTSDFSTINRNLLSRAYINKMIRKQYEPELIGDRLTDTSQFSSPVCRDTARRDLSYPSDISCSYGKYENLDRTYTKTNHINIDVTNNFPIDPGPVSNHSHTERNNYNRYYNSDDYDIFPVREKPIKQKKEDVLPKQIKRFSADCWHNNTKVNLSPLVFANDGTRRLYDCARVPYKTRYKNGHEFTITNIQKKKNRTHVSQETNSSEAKICSIDYGDIYVKQNPSPKPQRIIAAEPTFKNAECVTDNTNSTECQTVESKGVQLNIPDENKAEVALTQIKTILQSVLAEVKSNIKQHNVVSRPKKDVVVQKDMSHNNISYGSTLLNSFNYNPSYNINPCLATYPRQVPNFYYANIQSPTVKCLQNFPLIFPNIKHHDFECQHIDNVNEEPKPVQLKPAITTATNTDGPAYTSPPKSETMNLIKEIYKSIALNVNYSSKNTSHISIGYPRKVAQSEPNTVTTKEMTILEQHSGEEKENQLDIPAIVMSCGIDEDRTHTTSTSEVQTEVSSESEGFVNEESLRTINDEEEDKVTSVAQDYEAFDKSESKNENETRSTTVGTERTPAADTETEKKVKPGLLQKMFETVKMLKKKSVSNRMLPSGRGTTEDANSSGSDTDTQTVYSYKTHRGRKPTGQSAERPGQALRREYLKDIIETDRESGLKIQEGSRRQSPYMEQEYRRYWDEKLMFNENKSPIHFSEKSYSGREPDEALFWRGYEARSAMLKKRLSKTFREQCRAPLPAPSARERTGLKLEWLKKQKFKSPPENI</sequence>
<organism evidence="3 4">
    <name type="scientific">Papilio xuthus</name>
    <name type="common">Asian swallowtail butterfly</name>
    <dbReference type="NCBI Taxonomy" id="66420"/>
    <lineage>
        <taxon>Eukaryota</taxon>
        <taxon>Metazoa</taxon>
        <taxon>Ecdysozoa</taxon>
        <taxon>Arthropoda</taxon>
        <taxon>Hexapoda</taxon>
        <taxon>Insecta</taxon>
        <taxon>Pterygota</taxon>
        <taxon>Neoptera</taxon>
        <taxon>Endopterygota</taxon>
        <taxon>Lepidoptera</taxon>
        <taxon>Glossata</taxon>
        <taxon>Ditrysia</taxon>
        <taxon>Papilionoidea</taxon>
        <taxon>Papilionidae</taxon>
        <taxon>Papilioninae</taxon>
        <taxon>Papilio</taxon>
    </lineage>
</organism>
<dbReference type="EMBL" id="KQ459472">
    <property type="protein sequence ID" value="KPJ00197.1"/>
    <property type="molecule type" value="Genomic_DNA"/>
</dbReference>
<gene>
    <name evidence="3" type="ORF">RR46_02984</name>
</gene>
<feature type="compositionally biased region" description="Low complexity" evidence="2">
    <location>
        <begin position="700"/>
        <end position="715"/>
    </location>
</feature>
<feature type="region of interest" description="Disordered" evidence="2">
    <location>
        <begin position="794"/>
        <end position="846"/>
    </location>
</feature>
<feature type="coiled-coil region" evidence="1">
    <location>
        <begin position="47"/>
        <end position="74"/>
    </location>
</feature>
<evidence type="ECO:0000256" key="1">
    <source>
        <dbReference type="SAM" id="Coils"/>
    </source>
</evidence>
<feature type="compositionally biased region" description="Polar residues" evidence="2">
    <location>
        <begin position="797"/>
        <end position="825"/>
    </location>
</feature>
<name>A0A194Q3T4_PAPXU</name>
<dbReference type="Proteomes" id="UP000053268">
    <property type="component" value="Unassembled WGS sequence"/>
</dbReference>
<keyword evidence="1" id="KW-0175">Coiled coil</keyword>
<keyword evidence="4" id="KW-1185">Reference proteome</keyword>
<evidence type="ECO:0000313" key="3">
    <source>
        <dbReference type="EMBL" id="KPJ00197.1"/>
    </source>
</evidence>
<accession>A0A194Q3T4</accession>